<reference evidence="2 3" key="1">
    <citation type="submission" date="2017-03" db="EMBL/GenBank/DDBJ databases">
        <title>Foreign affairs: Plasmid Transfer between Roseobacters and Rhizobia.</title>
        <authorList>
            <person name="Bartling P."/>
            <person name="Bunk B."/>
            <person name="Overmann J."/>
            <person name="Brinkmann H."/>
            <person name="Petersen J."/>
        </authorList>
    </citation>
    <scope>NUCLEOTIDE SEQUENCE [LARGE SCALE GENOMIC DNA]</scope>
    <source>
        <strain evidence="2 3">MACL11</strain>
        <plasmid evidence="3">Plasmid pmm593</plasmid>
    </source>
</reference>
<dbReference type="PANTHER" id="PTHR33221:SF4">
    <property type="entry name" value="HTH-TYPE TRANSCRIPTIONAL REPRESSOR NSRR"/>
    <property type="match status" value="1"/>
</dbReference>
<evidence type="ECO:0000256" key="1">
    <source>
        <dbReference type="ARBA" id="ARBA00023125"/>
    </source>
</evidence>
<dbReference type="Proteomes" id="UP000191135">
    <property type="component" value="Plasmid pMM593"/>
</dbReference>
<protein>
    <submittedName>
        <fullName evidence="2">HTH-type transcriptional repressor NsrR</fullName>
    </submittedName>
</protein>
<dbReference type="eggNOG" id="COG1959">
    <property type="taxonomic scope" value="Bacteria"/>
</dbReference>
<dbReference type="GO" id="GO:0003700">
    <property type="term" value="F:DNA-binding transcription factor activity"/>
    <property type="evidence" value="ECO:0007669"/>
    <property type="project" value="TreeGrafter"/>
</dbReference>
<dbReference type="KEGG" id="mmed:Mame_04477"/>
<proteinExistence type="predicted"/>
<gene>
    <name evidence="2" type="primary">nsrR_3</name>
    <name evidence="2" type="ORF">Mame_04477</name>
</gene>
<dbReference type="AlphaFoldDB" id="A0A1U9Z7S1"/>
<dbReference type="EMBL" id="CP020331">
    <property type="protein sequence ID" value="AQZ53769.1"/>
    <property type="molecule type" value="Genomic_DNA"/>
</dbReference>
<dbReference type="SUPFAM" id="SSF46785">
    <property type="entry name" value="Winged helix' DNA-binding domain"/>
    <property type="match status" value="1"/>
</dbReference>
<dbReference type="GO" id="GO:0003677">
    <property type="term" value="F:DNA binding"/>
    <property type="evidence" value="ECO:0007669"/>
    <property type="project" value="UniProtKB-KW"/>
</dbReference>
<evidence type="ECO:0000313" key="2">
    <source>
        <dbReference type="EMBL" id="AQZ53769.1"/>
    </source>
</evidence>
<accession>A0A1U9Z7S1</accession>
<keyword evidence="1" id="KW-0238">DNA-binding</keyword>
<keyword evidence="3" id="KW-1185">Reference proteome</keyword>
<dbReference type="InterPro" id="IPR000944">
    <property type="entry name" value="Tscrpt_reg_Rrf2"/>
</dbReference>
<keyword evidence="2" id="KW-0614">Plasmid</keyword>
<dbReference type="PANTHER" id="PTHR33221">
    <property type="entry name" value="WINGED HELIX-TURN-HELIX TRANSCRIPTIONAL REGULATOR, RRF2 FAMILY"/>
    <property type="match status" value="1"/>
</dbReference>
<geneLocation type="plasmid" evidence="3">
    <name>pmm593</name>
</geneLocation>
<evidence type="ECO:0000313" key="3">
    <source>
        <dbReference type="Proteomes" id="UP000191135"/>
    </source>
</evidence>
<sequence>MRLTSFTDYGLRALMRMASDPERVFSTAEIAEEFKVSRNHLNKIIQRLAHHGIVDTRRGAGGGAILARPAAEIGLGEIIRLLEEGQSLVECFSPIGDCSVTPVCRLKHTLAAAEAAFLAECDRKTLADIALPAEKPAIA</sequence>
<dbReference type="PROSITE" id="PS51197">
    <property type="entry name" value="HTH_RRF2_2"/>
    <property type="match status" value="1"/>
</dbReference>
<dbReference type="Gene3D" id="1.10.10.10">
    <property type="entry name" value="Winged helix-like DNA-binding domain superfamily/Winged helix DNA-binding domain"/>
    <property type="match status" value="1"/>
</dbReference>
<dbReference type="InterPro" id="IPR036390">
    <property type="entry name" value="WH_DNA-bd_sf"/>
</dbReference>
<dbReference type="GO" id="GO:0005829">
    <property type="term" value="C:cytosol"/>
    <property type="evidence" value="ECO:0007669"/>
    <property type="project" value="TreeGrafter"/>
</dbReference>
<dbReference type="RefSeq" id="WP_026173846.1">
    <property type="nucleotide sequence ID" value="NZ_AQWH01000029.1"/>
</dbReference>
<dbReference type="NCBIfam" id="TIGR00738">
    <property type="entry name" value="rrf2_super"/>
    <property type="match status" value="1"/>
</dbReference>
<dbReference type="Pfam" id="PF02082">
    <property type="entry name" value="Rrf2"/>
    <property type="match status" value="1"/>
</dbReference>
<name>A0A1U9Z7S1_9HYPH</name>
<dbReference type="OrthoDB" id="9802344at2"/>
<dbReference type="InterPro" id="IPR036388">
    <property type="entry name" value="WH-like_DNA-bd_sf"/>
</dbReference>
<organism evidence="2 3">
    <name type="scientific">Martelella mediterranea DSM 17316</name>
    <dbReference type="NCBI Taxonomy" id="1122214"/>
    <lineage>
        <taxon>Bacteria</taxon>
        <taxon>Pseudomonadati</taxon>
        <taxon>Pseudomonadota</taxon>
        <taxon>Alphaproteobacteria</taxon>
        <taxon>Hyphomicrobiales</taxon>
        <taxon>Aurantimonadaceae</taxon>
        <taxon>Martelella</taxon>
    </lineage>
</organism>